<protein>
    <submittedName>
        <fullName evidence="1">Uncharacterized protein</fullName>
    </submittedName>
</protein>
<gene>
    <name evidence="1" type="ORF">PROH_18870</name>
</gene>
<keyword evidence="2" id="KW-1185">Reference proteome</keyword>
<organism evidence="1 2">
    <name type="scientific">Prochlorothrix hollandica PCC 9006 = CALU 1027</name>
    <dbReference type="NCBI Taxonomy" id="317619"/>
    <lineage>
        <taxon>Bacteria</taxon>
        <taxon>Bacillati</taxon>
        <taxon>Cyanobacteriota</taxon>
        <taxon>Cyanophyceae</taxon>
        <taxon>Prochlorotrichales</taxon>
        <taxon>Prochlorotrichaceae</taxon>
        <taxon>Prochlorothrix</taxon>
    </lineage>
</organism>
<proteinExistence type="predicted"/>
<name>A0A0M2PTK4_PROHO</name>
<dbReference type="EMBL" id="AJTX02000008">
    <property type="protein sequence ID" value="KKI98482.1"/>
    <property type="molecule type" value="Genomic_DNA"/>
</dbReference>
<comment type="caution">
    <text evidence="1">The sequence shown here is derived from an EMBL/GenBank/DDBJ whole genome shotgun (WGS) entry which is preliminary data.</text>
</comment>
<evidence type="ECO:0000313" key="1">
    <source>
        <dbReference type="EMBL" id="KKI98482.1"/>
    </source>
</evidence>
<sequence length="80" mass="8935">MVYPLKCYEILHNPTNYFKTSPRMMRLRLQISQKGARSTGIQTPIEGGLRGIGLGLMRDWGNGSAIAAISPRQQCPIRAF</sequence>
<evidence type="ECO:0000313" key="2">
    <source>
        <dbReference type="Proteomes" id="UP000034681"/>
    </source>
</evidence>
<accession>A0A0M2PTK4</accession>
<dbReference type="AlphaFoldDB" id="A0A0M2PTK4"/>
<dbReference type="Proteomes" id="UP000034681">
    <property type="component" value="Unassembled WGS sequence"/>
</dbReference>
<reference evidence="1" key="1">
    <citation type="submission" date="2012-04" db="EMBL/GenBank/DDBJ databases">
        <authorList>
            <person name="Borisov I.G."/>
            <person name="Ivanikova N.V."/>
            <person name="Pinevich A.V."/>
        </authorList>
    </citation>
    <scope>NUCLEOTIDE SEQUENCE [LARGE SCALE GENOMIC DNA]</scope>
    <source>
        <strain evidence="1">CALU 1027</strain>
    </source>
</reference>